<protein>
    <submittedName>
        <fullName evidence="1">Uncharacterized protein</fullName>
    </submittedName>
</protein>
<evidence type="ECO:0000313" key="1">
    <source>
        <dbReference type="EMBL" id="QXN75100.1"/>
    </source>
</evidence>
<accession>A0A8F5RAX5</accession>
<dbReference type="EMBL" id="MZ089770">
    <property type="protein sequence ID" value="QXN75100.1"/>
    <property type="molecule type" value="Genomic_DNA"/>
</dbReference>
<sequence>MQYFEILCPSICFVVCLIHSVIQLVVSHKTGKKITSLCEKCGLPVLDDEVHKCSLSPEQLSKLVDFVASLKGHDNDNSK</sequence>
<proteinExistence type="predicted"/>
<organism evidence="1">
    <name type="scientific">Microvirus mar24</name>
    <dbReference type="NCBI Taxonomy" id="2851157"/>
    <lineage>
        <taxon>Viruses</taxon>
        <taxon>Monodnaviria</taxon>
        <taxon>Sangervirae</taxon>
        <taxon>Phixviricota</taxon>
        <taxon>Malgrandaviricetes</taxon>
        <taxon>Petitvirales</taxon>
        <taxon>Microviridae</taxon>
    </lineage>
</organism>
<reference evidence="1" key="1">
    <citation type="submission" date="2021-04" db="EMBL/GenBank/DDBJ databases">
        <title>Genomes of microviruses identified in yellow-bellied marmot fecal samples.</title>
        <authorList>
            <person name="Varsani A."/>
            <person name="Kraberger S."/>
            <person name="Chatterjee A."/>
            <person name="Richet C."/>
            <person name="Fontenele R.S."/>
            <person name="Schmidlin K."/>
            <person name="Blumstein D.T."/>
        </authorList>
    </citation>
    <scope>NUCLEOTIDE SEQUENCE</scope>
    <source>
        <strain evidence="1">Mar24</strain>
    </source>
</reference>
<name>A0A8F5RAX5_9VIRU</name>